<evidence type="ECO:0000313" key="2">
    <source>
        <dbReference type="Proteomes" id="UP000828048"/>
    </source>
</evidence>
<proteinExistence type="predicted"/>
<name>A0ACB7YQE2_9ERIC</name>
<dbReference type="EMBL" id="CM037161">
    <property type="protein sequence ID" value="KAH7855647.1"/>
    <property type="molecule type" value="Genomic_DNA"/>
</dbReference>
<evidence type="ECO:0000313" key="1">
    <source>
        <dbReference type="EMBL" id="KAH7855647.1"/>
    </source>
</evidence>
<protein>
    <submittedName>
        <fullName evidence="1">Uncharacterized protein</fullName>
    </submittedName>
</protein>
<reference evidence="1 2" key="1">
    <citation type="journal article" date="2021" name="Hortic Res">
        <title>High-quality reference genome and annotation aids understanding of berry development for evergreen blueberry (Vaccinium darrowii).</title>
        <authorList>
            <person name="Yu J."/>
            <person name="Hulse-Kemp A.M."/>
            <person name="Babiker E."/>
            <person name="Staton M."/>
        </authorList>
    </citation>
    <scope>NUCLEOTIDE SEQUENCE [LARGE SCALE GENOMIC DNA]</scope>
    <source>
        <strain evidence="2">cv. NJ 8807/NJ 8810</strain>
        <tissue evidence="1">Young leaf</tissue>
    </source>
</reference>
<organism evidence="1 2">
    <name type="scientific">Vaccinium darrowii</name>
    <dbReference type="NCBI Taxonomy" id="229202"/>
    <lineage>
        <taxon>Eukaryota</taxon>
        <taxon>Viridiplantae</taxon>
        <taxon>Streptophyta</taxon>
        <taxon>Embryophyta</taxon>
        <taxon>Tracheophyta</taxon>
        <taxon>Spermatophyta</taxon>
        <taxon>Magnoliopsida</taxon>
        <taxon>eudicotyledons</taxon>
        <taxon>Gunneridae</taxon>
        <taxon>Pentapetalae</taxon>
        <taxon>asterids</taxon>
        <taxon>Ericales</taxon>
        <taxon>Ericaceae</taxon>
        <taxon>Vaccinioideae</taxon>
        <taxon>Vaccinieae</taxon>
        <taxon>Vaccinium</taxon>
    </lineage>
</organism>
<comment type="caution">
    <text evidence="1">The sequence shown here is derived from an EMBL/GenBank/DDBJ whole genome shotgun (WGS) entry which is preliminary data.</text>
</comment>
<sequence length="1171" mass="130871">MDSKVQSRHKHIWNNSGDKSENKFKELFLLGALVVVGVDEASETWLEETRVFDQYLCTMEHEQAMWTSPESNSMVSATIGRAMITLLSARPKKLEDAISRLDSSATKRSSIVSLEESLRILHSYVTDATKREEPLDDVLVPMIEHSLKYKESKYGNQVMILLDWLFQDEVLFQALATNLASMIWRKEDRYIALGWCMLVRGLAACEITPKQFKNKGIKEKYSSLLKIFSSCIRHLVSVVRSGSTLQGGFELPTRLAVAAADCILALTTALTKKDLFSDGPDEKPKQSNSSLSSVPTTWVPGEKRIKPASRSAEASMEMKLLLWDHLDELIILVQKLIAWSRKSRSLHAEGLDRVLKWLQSIKGSSNMLNSGVLLLSSCWKHYGILMHLEDYQSSQHYKELLDQYLSGIEFYAENQTEEYTENKESGIETIKFFLNCLSLLLVHFDGKRFENTLSEDGSRISRVLISQLHCADEEVIDGAVCLLKVVIFRTNYSLAGSSPTDTREMDAVLPLLLQLLDERDGTARAVVILIAEYCSISTDSRCLQEVVNRLASGDVVQRRNAVDVMSELFRISPHLVHIFCRQDIANHLLERLGDEDPVVRTQASSLIPMMDPALVLPGLVGLLYSSDEVLQSSASNTFVAVLKYHNKNFEVLCMLFNCLSDLCQNPDLPEASGGSKLDADIVLKLIPQWSASVEDWNLLVEPLIDKFFAEPSNALIVKFLSYISEQLADAADVVFHRILLHARQPYGWKTQDSDNPVKLGLSLFDRLCPLLIIRLLPLRVFNNLNSSFVYGVLRDQGMVLDAYGSGSFDINDRECVAGILLNRAFNNFEFDDVRRLAAELCGRIHPQVLFPIIASQLEDAANAHDVLKIKACLFAICTSFVIRGRDSIVLPAMLEIRNTIETILLWPSLDGDEVSKAQHGCIDCLALMICTELQDPELFRGLTTKKSSVVRTPNWQRDAAMGNSVLSRVISKLTNDKIEISSVKMGNEGCSYESSISLSFRMCMANVLISACQKMPNSGKKPFARKVLPHLIQSIGMIMESDIRAAFVQVFFSAVYHLKSAVLPYASELLKVSLKSLTDGSDEEKVAGAKLMASLMASEEAILESVAGGLLDARTILSSISSSDTSPEVQQIFSGFKFNSCSNFYEPGFLRGKTDGKQFLYKWSKLDLLFQ</sequence>
<keyword evidence="2" id="KW-1185">Reference proteome</keyword>
<accession>A0ACB7YQE2</accession>
<gene>
    <name evidence="1" type="ORF">Vadar_027132</name>
</gene>
<dbReference type="Proteomes" id="UP000828048">
    <property type="component" value="Chromosome 11"/>
</dbReference>